<keyword evidence="5" id="KW-0238">DNA-binding</keyword>
<feature type="compositionally biased region" description="Polar residues" evidence="7">
    <location>
        <begin position="94"/>
        <end position="103"/>
    </location>
</feature>
<dbReference type="GO" id="GO:0003729">
    <property type="term" value="F:mRNA binding"/>
    <property type="evidence" value="ECO:0007669"/>
    <property type="project" value="UniProtKB-ARBA"/>
</dbReference>
<evidence type="ECO:0000256" key="4">
    <source>
        <dbReference type="ARBA" id="ARBA00022833"/>
    </source>
</evidence>
<sequence length="103" mass="11079">MKSGICKFGERCKYHHPIDRSTASLSKLQSNVKLTAAGLPRREGVEICPYYLKTATCKFGATCKFDHPPPGEVMELAKSQGTSTTNGGETETNVDVSGSAPEQ</sequence>
<proteinExistence type="predicted"/>
<feature type="domain" description="C3H1-type" evidence="8">
    <location>
        <begin position="42"/>
        <end position="70"/>
    </location>
</feature>
<evidence type="ECO:0000256" key="7">
    <source>
        <dbReference type="SAM" id="MobiDB-lite"/>
    </source>
</evidence>
<dbReference type="EMBL" id="LXQA010093722">
    <property type="protein sequence ID" value="MCI14774.1"/>
    <property type="molecule type" value="Genomic_DNA"/>
</dbReference>
<feature type="compositionally biased region" description="Low complexity" evidence="7">
    <location>
        <begin position="81"/>
        <end position="93"/>
    </location>
</feature>
<evidence type="ECO:0000256" key="6">
    <source>
        <dbReference type="PROSITE-ProRule" id="PRU00723"/>
    </source>
</evidence>
<evidence type="ECO:0000256" key="2">
    <source>
        <dbReference type="ARBA" id="ARBA00022737"/>
    </source>
</evidence>
<evidence type="ECO:0000256" key="5">
    <source>
        <dbReference type="ARBA" id="ARBA00023125"/>
    </source>
</evidence>
<keyword evidence="2" id="KW-0677">Repeat</keyword>
<evidence type="ECO:0000259" key="8">
    <source>
        <dbReference type="PROSITE" id="PS50103"/>
    </source>
</evidence>
<protein>
    <submittedName>
        <fullName evidence="9">Zinc finger CCCH domain-containing protein 37-like</fullName>
    </submittedName>
</protein>
<dbReference type="SMART" id="SM00356">
    <property type="entry name" value="ZnF_C3H1"/>
    <property type="match status" value="2"/>
</dbReference>
<comment type="caution">
    <text evidence="9">The sequence shown here is derived from an EMBL/GenBank/DDBJ whole genome shotgun (WGS) entry which is preliminary data.</text>
</comment>
<keyword evidence="3 6" id="KW-0863">Zinc-finger</keyword>
<dbReference type="InterPro" id="IPR036855">
    <property type="entry name" value="Znf_CCCH_sf"/>
</dbReference>
<dbReference type="InterPro" id="IPR000571">
    <property type="entry name" value="Znf_CCCH"/>
</dbReference>
<feature type="domain" description="C3H1-type" evidence="8">
    <location>
        <begin position="1"/>
        <end position="19"/>
    </location>
</feature>
<dbReference type="SUPFAM" id="SSF90229">
    <property type="entry name" value="CCCH zinc finger"/>
    <property type="match status" value="1"/>
</dbReference>
<feature type="zinc finger region" description="C3H1-type" evidence="6">
    <location>
        <begin position="42"/>
        <end position="70"/>
    </location>
</feature>
<name>A0A392PSH0_9FABA</name>
<accession>A0A392PSH0</accession>
<dbReference type="PROSITE" id="PS50103">
    <property type="entry name" value="ZF_C3H1"/>
    <property type="match status" value="2"/>
</dbReference>
<dbReference type="PANTHER" id="PTHR12506">
    <property type="entry name" value="PROTEIN PHOSPHATASE RELATED"/>
    <property type="match status" value="1"/>
</dbReference>
<evidence type="ECO:0000256" key="1">
    <source>
        <dbReference type="ARBA" id="ARBA00022723"/>
    </source>
</evidence>
<keyword evidence="4 6" id="KW-0862">Zinc</keyword>
<dbReference type="Gene3D" id="4.10.1000.10">
    <property type="entry name" value="Zinc finger, CCCH-type"/>
    <property type="match status" value="1"/>
</dbReference>
<dbReference type="AlphaFoldDB" id="A0A392PSH0"/>
<dbReference type="FunFam" id="4.10.1000.10:FF:000033">
    <property type="entry name" value="zinc finger CCCH domain-containing protein 37"/>
    <property type="match status" value="1"/>
</dbReference>
<dbReference type="PANTHER" id="PTHR12506:SF82">
    <property type="entry name" value="ZINC FINGER CCCH DOMAIN-CONTAINING PROTEIN 64-RELATED"/>
    <property type="match status" value="1"/>
</dbReference>
<dbReference type="Pfam" id="PF00642">
    <property type="entry name" value="zf-CCCH"/>
    <property type="match status" value="2"/>
</dbReference>
<evidence type="ECO:0000313" key="9">
    <source>
        <dbReference type="EMBL" id="MCI14774.1"/>
    </source>
</evidence>
<reference evidence="9 10" key="1">
    <citation type="journal article" date="2018" name="Front. Plant Sci.">
        <title>Red Clover (Trifolium pratense) and Zigzag Clover (T. medium) - A Picture of Genomic Similarities and Differences.</title>
        <authorList>
            <person name="Dluhosova J."/>
            <person name="Istvanek J."/>
            <person name="Nedelnik J."/>
            <person name="Repkova J."/>
        </authorList>
    </citation>
    <scope>NUCLEOTIDE SEQUENCE [LARGE SCALE GENOMIC DNA]</scope>
    <source>
        <strain evidence="10">cv. 10/8</strain>
        <tissue evidence="9">Leaf</tissue>
    </source>
</reference>
<evidence type="ECO:0000256" key="3">
    <source>
        <dbReference type="ARBA" id="ARBA00022771"/>
    </source>
</evidence>
<dbReference type="InterPro" id="IPR050974">
    <property type="entry name" value="Plant_ZF_CCCH"/>
</dbReference>
<feature type="region of interest" description="Disordered" evidence="7">
    <location>
        <begin position="77"/>
        <end position="103"/>
    </location>
</feature>
<feature type="zinc finger region" description="C3H1-type" evidence="6">
    <location>
        <begin position="1"/>
        <end position="19"/>
    </location>
</feature>
<keyword evidence="1 6" id="KW-0479">Metal-binding</keyword>
<dbReference type="GO" id="GO:0008270">
    <property type="term" value="F:zinc ion binding"/>
    <property type="evidence" value="ECO:0007669"/>
    <property type="project" value="UniProtKB-KW"/>
</dbReference>
<dbReference type="GO" id="GO:0003677">
    <property type="term" value="F:DNA binding"/>
    <property type="evidence" value="ECO:0007669"/>
    <property type="project" value="UniProtKB-KW"/>
</dbReference>
<evidence type="ECO:0000313" key="10">
    <source>
        <dbReference type="Proteomes" id="UP000265520"/>
    </source>
</evidence>
<organism evidence="9 10">
    <name type="scientific">Trifolium medium</name>
    <dbReference type="NCBI Taxonomy" id="97028"/>
    <lineage>
        <taxon>Eukaryota</taxon>
        <taxon>Viridiplantae</taxon>
        <taxon>Streptophyta</taxon>
        <taxon>Embryophyta</taxon>
        <taxon>Tracheophyta</taxon>
        <taxon>Spermatophyta</taxon>
        <taxon>Magnoliopsida</taxon>
        <taxon>eudicotyledons</taxon>
        <taxon>Gunneridae</taxon>
        <taxon>Pentapetalae</taxon>
        <taxon>rosids</taxon>
        <taxon>fabids</taxon>
        <taxon>Fabales</taxon>
        <taxon>Fabaceae</taxon>
        <taxon>Papilionoideae</taxon>
        <taxon>50 kb inversion clade</taxon>
        <taxon>NPAAA clade</taxon>
        <taxon>Hologalegina</taxon>
        <taxon>IRL clade</taxon>
        <taxon>Trifolieae</taxon>
        <taxon>Trifolium</taxon>
    </lineage>
</organism>
<keyword evidence="10" id="KW-1185">Reference proteome</keyword>
<dbReference type="Proteomes" id="UP000265520">
    <property type="component" value="Unassembled WGS sequence"/>
</dbReference>